<evidence type="ECO:0000256" key="4">
    <source>
        <dbReference type="ARBA" id="ARBA00023098"/>
    </source>
</evidence>
<dbReference type="Proteomes" id="UP000095280">
    <property type="component" value="Unplaced"/>
</dbReference>
<evidence type="ECO:0000256" key="1">
    <source>
        <dbReference type="ARBA" id="ARBA00007824"/>
    </source>
</evidence>
<feature type="domain" description="LRAT" evidence="5">
    <location>
        <begin position="29"/>
        <end position="140"/>
    </location>
</feature>
<dbReference type="PANTHER" id="PTHR13943">
    <property type="entry name" value="HRAS-LIKE SUPPRESSOR - RELATED"/>
    <property type="match status" value="1"/>
</dbReference>
<comment type="similarity">
    <text evidence="1">Belongs to the H-rev107 family.</text>
</comment>
<evidence type="ECO:0000256" key="2">
    <source>
        <dbReference type="ARBA" id="ARBA00022679"/>
    </source>
</evidence>
<accession>A0A1I8FZH3</accession>
<evidence type="ECO:0000313" key="6">
    <source>
        <dbReference type="Proteomes" id="UP000095280"/>
    </source>
</evidence>
<evidence type="ECO:0000256" key="3">
    <source>
        <dbReference type="ARBA" id="ARBA00022801"/>
    </source>
</evidence>
<dbReference type="GO" id="GO:0070292">
    <property type="term" value="P:N-acylphosphatidylethanolamine metabolic process"/>
    <property type="evidence" value="ECO:0007669"/>
    <property type="project" value="TreeGrafter"/>
</dbReference>
<dbReference type="InterPro" id="IPR007053">
    <property type="entry name" value="LRAT_dom"/>
</dbReference>
<dbReference type="InterPro" id="IPR051496">
    <property type="entry name" value="H-rev107_PLA/AT"/>
</dbReference>
<dbReference type="AlphaFoldDB" id="A0A1I8FZH3"/>
<evidence type="ECO:0000259" key="5">
    <source>
        <dbReference type="PROSITE" id="PS51934"/>
    </source>
</evidence>
<dbReference type="Pfam" id="PF04970">
    <property type="entry name" value="LRAT"/>
    <property type="match status" value="1"/>
</dbReference>
<keyword evidence="6" id="KW-1185">Reference proteome</keyword>
<name>A0A1I8FZH3_9PLAT</name>
<dbReference type="GO" id="GO:0004623">
    <property type="term" value="F:phospholipase A2 activity"/>
    <property type="evidence" value="ECO:0007669"/>
    <property type="project" value="TreeGrafter"/>
</dbReference>
<dbReference type="GO" id="GO:0005737">
    <property type="term" value="C:cytoplasm"/>
    <property type="evidence" value="ECO:0007669"/>
    <property type="project" value="TreeGrafter"/>
</dbReference>
<protein>
    <submittedName>
        <fullName evidence="7">LRAT domain-containing protein</fullName>
    </submittedName>
</protein>
<keyword evidence="2" id="KW-0808">Transferase</keyword>
<dbReference type="PROSITE" id="PS51934">
    <property type="entry name" value="LRAT"/>
    <property type="match status" value="1"/>
</dbReference>
<keyword evidence="4" id="KW-0443">Lipid metabolism</keyword>
<dbReference type="GO" id="GO:0008970">
    <property type="term" value="F:phospholipase A1 activity"/>
    <property type="evidence" value="ECO:0007669"/>
    <property type="project" value="TreeGrafter"/>
</dbReference>
<organism evidence="6 7">
    <name type="scientific">Macrostomum lignano</name>
    <dbReference type="NCBI Taxonomy" id="282301"/>
    <lineage>
        <taxon>Eukaryota</taxon>
        <taxon>Metazoa</taxon>
        <taxon>Spiralia</taxon>
        <taxon>Lophotrochozoa</taxon>
        <taxon>Platyhelminthes</taxon>
        <taxon>Rhabditophora</taxon>
        <taxon>Macrostomorpha</taxon>
        <taxon>Macrostomida</taxon>
        <taxon>Macrostomidae</taxon>
        <taxon>Macrostomum</taxon>
    </lineage>
</organism>
<proteinExistence type="inferred from homology"/>
<keyword evidence="3" id="KW-0378">Hydrolase</keyword>
<dbReference type="GO" id="GO:0016410">
    <property type="term" value="F:N-acyltransferase activity"/>
    <property type="evidence" value="ECO:0007669"/>
    <property type="project" value="TreeGrafter"/>
</dbReference>
<evidence type="ECO:0000313" key="7">
    <source>
        <dbReference type="WBParaSite" id="maker-uti_cns_0000383-snap-gene-0.29-mRNA-1"/>
    </source>
</evidence>
<dbReference type="PANTHER" id="PTHR13943:SF77">
    <property type="entry name" value="LRAT DOMAIN-CONTAINING PROTEIN"/>
    <property type="match status" value="1"/>
</dbReference>
<sequence length="270" mass="30152">MCVGYTNGYEDFESWRLDAALKAMVPGSAVAFDRRALYHFAIFLGWAWPLGDGAKPLPLLCHLSGSPDTKPRASVRLEDVRDVAQGCTVRVYRCHCDAAKRALVVNECLARIGETGYNLVTNNCEHFVRSLIHGQRVSYQTRWTLALPVLQLPRLAIGLSTVVRTVLTARDHRRLQDDIYLGLIDPESQLLMIKPTRGGLNVTVQLATCCTRMFTGANAQAAQQLHHCITCRLIWASAICENCVKTCHKSCETRRLETRMAGFCQCHCCL</sequence>
<reference evidence="7" key="1">
    <citation type="submission" date="2016-11" db="UniProtKB">
        <authorList>
            <consortium name="WormBaseParasite"/>
        </authorList>
    </citation>
    <scope>IDENTIFICATION</scope>
</reference>
<dbReference type="WBParaSite" id="maker-uti_cns_0000383-snap-gene-0.29-mRNA-1">
    <property type="protein sequence ID" value="maker-uti_cns_0000383-snap-gene-0.29-mRNA-1"/>
    <property type="gene ID" value="maker-uti_cns_0000383-snap-gene-0.29"/>
</dbReference>
<dbReference type="Gene3D" id="3.90.1720.10">
    <property type="entry name" value="endopeptidase domain like (from Nostoc punctiforme)"/>
    <property type="match status" value="1"/>
</dbReference>